<feature type="compositionally biased region" description="Polar residues" evidence="2">
    <location>
        <begin position="142"/>
        <end position="153"/>
    </location>
</feature>
<dbReference type="Pfam" id="PF13556">
    <property type="entry name" value="HTH_30"/>
    <property type="match status" value="1"/>
</dbReference>
<dbReference type="SMART" id="SM00065">
    <property type="entry name" value="GAF"/>
    <property type="match status" value="2"/>
</dbReference>
<evidence type="ECO:0000313" key="4">
    <source>
        <dbReference type="EMBL" id="MEV5509926.1"/>
    </source>
</evidence>
<sequence>MPLSGAEAAAFTVLEMLDSGAPSHRFPALLEERRLAGAPPEELAALERATRLGLSIRAQTEAQQQREAHLSALFDAGFDLAVPQDMGTLLKVILRRGRVLLSTDMAWIGLLDEEGCPVIRASDGHTTDRNIGLRLPQGTGLGSATTRSENPSPFWTPDYLPDERIHHSPDVDGVVKAERLRAILAVPLYRGARPVGTLYLGDRTVRHFTTEEVALTCTFADLVSVALEQVRVLEHNAALIEELRGRTEGYEAGMRGARDISEIHQRLVQLVLDEGDLDALAREAGRELAAAVRILGASGAVLASAGEMPEKPGRDTVVPAGPATRAGQRLTALDDGCWAVPLAGGGTQLGTLVLRRPERSWSEQDRRVLRLVTEMMSLQLLLENSRGAAAEGRIRESLLGEMLLGIRRPPRELRQEARRLGIDLGGEHILVVARPEGDARGRLAAWASSYAHRMGGLNSAHQGSAVLLLPGGDAGRAARAVLDELAPLLGHPVTVGAAGPVSDPSAVRHALQEALRCLDAMTALGATGRAASLRELGFVGVLLADNHDVDGFIDATIGPVLDYDRQRFTDLLHTLEIYFEAGGSPTNAAKRLHVHANTVARRLERIGELLGPAWQEPERALEVQLALRVLRVRDGLGSPRPESPPPGSAPAGPPRLHQDGPGAPQQAGTSSAGHSS</sequence>
<dbReference type="PANTHER" id="PTHR33744:SF1">
    <property type="entry name" value="DNA-BINDING TRANSCRIPTIONAL ACTIVATOR ADER"/>
    <property type="match status" value="1"/>
</dbReference>
<feature type="region of interest" description="Disordered" evidence="2">
    <location>
        <begin position="634"/>
        <end position="676"/>
    </location>
</feature>
<feature type="region of interest" description="Disordered" evidence="2">
    <location>
        <begin position="129"/>
        <end position="153"/>
    </location>
</feature>
<feature type="compositionally biased region" description="Pro residues" evidence="2">
    <location>
        <begin position="641"/>
        <end position="653"/>
    </location>
</feature>
<dbReference type="InterPro" id="IPR003018">
    <property type="entry name" value="GAF"/>
</dbReference>
<protein>
    <submittedName>
        <fullName evidence="4">Helix-turn-helix domain-containing protein</fullName>
    </submittedName>
</protein>
<comment type="similarity">
    <text evidence="1">Belongs to the CdaR family.</text>
</comment>
<dbReference type="InterPro" id="IPR041522">
    <property type="entry name" value="CdaR_GGDEF"/>
</dbReference>
<accession>A0ABV3K438</accession>
<gene>
    <name evidence="4" type="ORF">AB0L16_26395</name>
</gene>
<dbReference type="Gene3D" id="3.30.450.40">
    <property type="match status" value="1"/>
</dbReference>
<keyword evidence="5" id="KW-1185">Reference proteome</keyword>
<proteinExistence type="inferred from homology"/>
<evidence type="ECO:0000256" key="1">
    <source>
        <dbReference type="ARBA" id="ARBA00006754"/>
    </source>
</evidence>
<feature type="domain" description="GAF" evidence="3">
    <location>
        <begin position="245"/>
        <end position="390"/>
    </location>
</feature>
<comment type="caution">
    <text evidence="4">The sequence shown here is derived from an EMBL/GenBank/DDBJ whole genome shotgun (WGS) entry which is preliminary data.</text>
</comment>
<dbReference type="SUPFAM" id="SSF55781">
    <property type="entry name" value="GAF domain-like"/>
    <property type="match status" value="1"/>
</dbReference>
<dbReference type="RefSeq" id="WP_109284061.1">
    <property type="nucleotide sequence ID" value="NZ_JBFAUK010000025.1"/>
</dbReference>
<evidence type="ECO:0000313" key="5">
    <source>
        <dbReference type="Proteomes" id="UP001552594"/>
    </source>
</evidence>
<dbReference type="InterPro" id="IPR042070">
    <property type="entry name" value="PucR_C-HTH_sf"/>
</dbReference>
<dbReference type="Pfam" id="PF17853">
    <property type="entry name" value="GGDEF_2"/>
    <property type="match status" value="1"/>
</dbReference>
<organism evidence="4 5">
    <name type="scientific">Streptomyces orinoci</name>
    <name type="common">Streptoverticillium orinoci</name>
    <dbReference type="NCBI Taxonomy" id="67339"/>
    <lineage>
        <taxon>Bacteria</taxon>
        <taxon>Bacillati</taxon>
        <taxon>Actinomycetota</taxon>
        <taxon>Actinomycetes</taxon>
        <taxon>Kitasatosporales</taxon>
        <taxon>Streptomycetaceae</taxon>
        <taxon>Streptomyces</taxon>
    </lineage>
</organism>
<dbReference type="InterPro" id="IPR051448">
    <property type="entry name" value="CdaR-like_regulators"/>
</dbReference>
<dbReference type="InterPro" id="IPR025736">
    <property type="entry name" value="PucR_C-HTH_dom"/>
</dbReference>
<name>A0ABV3K438_STRON</name>
<feature type="compositionally biased region" description="Polar residues" evidence="2">
    <location>
        <begin position="666"/>
        <end position="676"/>
    </location>
</feature>
<dbReference type="Pfam" id="PF13185">
    <property type="entry name" value="GAF_2"/>
    <property type="match status" value="1"/>
</dbReference>
<evidence type="ECO:0000259" key="3">
    <source>
        <dbReference type="SMART" id="SM00065"/>
    </source>
</evidence>
<evidence type="ECO:0000256" key="2">
    <source>
        <dbReference type="SAM" id="MobiDB-lite"/>
    </source>
</evidence>
<feature type="domain" description="GAF" evidence="3">
    <location>
        <begin position="85"/>
        <end position="237"/>
    </location>
</feature>
<dbReference type="EMBL" id="JBFAUK010000025">
    <property type="protein sequence ID" value="MEV5509926.1"/>
    <property type="molecule type" value="Genomic_DNA"/>
</dbReference>
<dbReference type="Gene3D" id="1.10.10.2840">
    <property type="entry name" value="PucR C-terminal helix-turn-helix domain"/>
    <property type="match status" value="1"/>
</dbReference>
<reference evidence="4 5" key="1">
    <citation type="submission" date="2024-06" db="EMBL/GenBank/DDBJ databases">
        <title>The Natural Products Discovery Center: Release of the First 8490 Sequenced Strains for Exploring Actinobacteria Biosynthetic Diversity.</title>
        <authorList>
            <person name="Kalkreuter E."/>
            <person name="Kautsar S.A."/>
            <person name="Yang D."/>
            <person name="Bader C.D."/>
            <person name="Teijaro C.N."/>
            <person name="Fluegel L."/>
            <person name="Davis C.M."/>
            <person name="Simpson J.R."/>
            <person name="Lauterbach L."/>
            <person name="Steele A.D."/>
            <person name="Gui C."/>
            <person name="Meng S."/>
            <person name="Li G."/>
            <person name="Viehrig K."/>
            <person name="Ye F."/>
            <person name="Su P."/>
            <person name="Kiefer A.F."/>
            <person name="Nichols A."/>
            <person name="Cepeda A.J."/>
            <person name="Yan W."/>
            <person name="Fan B."/>
            <person name="Jiang Y."/>
            <person name="Adhikari A."/>
            <person name="Zheng C.-J."/>
            <person name="Schuster L."/>
            <person name="Cowan T.M."/>
            <person name="Smanski M.J."/>
            <person name="Chevrette M.G."/>
            <person name="De Carvalho L.P.S."/>
            <person name="Shen B."/>
        </authorList>
    </citation>
    <scope>NUCLEOTIDE SEQUENCE [LARGE SCALE GENOMIC DNA]</scope>
    <source>
        <strain evidence="4 5">NPDC052347</strain>
    </source>
</reference>
<dbReference type="InterPro" id="IPR029016">
    <property type="entry name" value="GAF-like_dom_sf"/>
</dbReference>
<dbReference type="Proteomes" id="UP001552594">
    <property type="component" value="Unassembled WGS sequence"/>
</dbReference>
<dbReference type="PANTHER" id="PTHR33744">
    <property type="entry name" value="CARBOHYDRATE DIACID REGULATOR"/>
    <property type="match status" value="1"/>
</dbReference>